<organism evidence="3 4">
    <name type="scientific">Mycobacterium hippophais</name>
    <dbReference type="NCBI Taxonomy" id="3016340"/>
    <lineage>
        <taxon>Bacteria</taxon>
        <taxon>Bacillati</taxon>
        <taxon>Actinomycetota</taxon>
        <taxon>Actinomycetes</taxon>
        <taxon>Mycobacteriales</taxon>
        <taxon>Mycobacteriaceae</taxon>
        <taxon>Mycobacterium</taxon>
    </lineage>
</organism>
<dbReference type="EMBL" id="JAPZPY010000011">
    <property type="protein sequence ID" value="MCZ8381410.1"/>
    <property type="molecule type" value="Genomic_DNA"/>
</dbReference>
<feature type="compositionally biased region" description="Basic and acidic residues" evidence="1">
    <location>
        <begin position="79"/>
        <end position="91"/>
    </location>
</feature>
<feature type="region of interest" description="Disordered" evidence="1">
    <location>
        <begin position="152"/>
        <end position="189"/>
    </location>
</feature>
<keyword evidence="4" id="KW-1185">Reference proteome</keyword>
<reference evidence="3" key="1">
    <citation type="submission" date="2022-12" db="EMBL/GenBank/DDBJ databases">
        <authorList>
            <person name="Deng Y."/>
            <person name="Zhang Y.-Q."/>
        </authorList>
    </citation>
    <scope>NUCLEOTIDE SEQUENCE</scope>
    <source>
        <strain evidence="3">CPCC 205372</strain>
    </source>
</reference>
<sequence length="334" mass="33374">MPSLRPLMCAGVVVGGLVVAGPAAGVAIADPGLSDDAGNRDSSLSGKRDADRKPGLRLGSRNDDGSGSQRKRRSFGISLDRDGDRKNEKPDGYGAREPGRIDIRVPGGRRNLPIPQLRVSVGADSERKPDTCSGSNCVGLRVAGVSAEVSLFSAQPEPEPEPPGPTFRGGPADVDPVADAGSGAGEPGRFSAGAPGVLEVPMIVPPPPPPVPASVVGMAPLPAVVPGAPAGTAPSPGLFGIQAALPSSASGGPMIVPPGFNAPALPGSNLASGAAMRSGLPSATRPAGPGARWLGAMPGLFGLFLVTLCGGFIGYRQANAVRYVRAGGADRFLG</sequence>
<keyword evidence="2" id="KW-0472">Membrane</keyword>
<accession>A0ABT4PY10</accession>
<feature type="region of interest" description="Disordered" evidence="1">
    <location>
        <begin position="28"/>
        <end position="109"/>
    </location>
</feature>
<evidence type="ECO:0000256" key="2">
    <source>
        <dbReference type="SAM" id="Phobius"/>
    </source>
</evidence>
<dbReference type="Proteomes" id="UP001142153">
    <property type="component" value="Unassembled WGS sequence"/>
</dbReference>
<feature type="compositionally biased region" description="Basic and acidic residues" evidence="1">
    <location>
        <begin position="46"/>
        <end position="64"/>
    </location>
</feature>
<evidence type="ECO:0000313" key="3">
    <source>
        <dbReference type="EMBL" id="MCZ8381410.1"/>
    </source>
</evidence>
<name>A0ABT4PY10_9MYCO</name>
<feature type="transmembrane region" description="Helical" evidence="2">
    <location>
        <begin position="293"/>
        <end position="315"/>
    </location>
</feature>
<proteinExistence type="predicted"/>
<keyword evidence="2" id="KW-0812">Transmembrane</keyword>
<comment type="caution">
    <text evidence="3">The sequence shown here is derived from an EMBL/GenBank/DDBJ whole genome shotgun (WGS) entry which is preliminary data.</text>
</comment>
<protein>
    <submittedName>
        <fullName evidence="3">Uncharacterized protein</fullName>
    </submittedName>
</protein>
<gene>
    <name evidence="3" type="ORF">O6P37_21290</name>
</gene>
<evidence type="ECO:0000313" key="4">
    <source>
        <dbReference type="Proteomes" id="UP001142153"/>
    </source>
</evidence>
<keyword evidence="2" id="KW-1133">Transmembrane helix</keyword>
<evidence type="ECO:0000256" key="1">
    <source>
        <dbReference type="SAM" id="MobiDB-lite"/>
    </source>
</evidence>